<dbReference type="GO" id="GO:0005829">
    <property type="term" value="C:cytosol"/>
    <property type="evidence" value="ECO:0007669"/>
    <property type="project" value="TreeGrafter"/>
</dbReference>
<sequence length="89" mass="10290">MSRQIFCTKLQAEAEGLDAPPFPGELGEKIYQQISKQAWKMWLAHQTMLINEYRLSLIDPKAREFLTDEMQKFFFSDGSEKPSGYTPAQ</sequence>
<dbReference type="InterPro" id="IPR007457">
    <property type="entry name" value="Fe_traffick_prot_YggX"/>
</dbReference>
<evidence type="ECO:0000256" key="4">
    <source>
        <dbReference type="ARBA" id="ARBA00070403"/>
    </source>
</evidence>
<evidence type="ECO:0000313" key="6">
    <source>
        <dbReference type="EMBL" id="KTD62073.1"/>
    </source>
</evidence>
<dbReference type="RefSeq" id="WP_058483843.1">
    <property type="nucleotide sequence ID" value="NZ_CAAAII010000008.1"/>
</dbReference>
<keyword evidence="1 5" id="KW-0408">Iron</keyword>
<dbReference type="Pfam" id="PF04362">
    <property type="entry name" value="Iron_traffic"/>
    <property type="match status" value="1"/>
</dbReference>
<comment type="function">
    <text evidence="2">Could be a mediator in iron transactions between iron acquisition and iron-requiring processes, such as synthesis and/or repair of Fe-S clusters in biosynthetic enzymes. Necessary to maintain high levels of aconitase under oxidative stress.</text>
</comment>
<dbReference type="AlphaFoldDB" id="A0A0W0YYV7"/>
<dbReference type="PATRIC" id="fig|452.5.peg.2111"/>
<dbReference type="PANTHER" id="PTHR36965:SF1">
    <property type="entry name" value="FE(2+)-TRAFFICKING PROTEIN-RELATED"/>
    <property type="match status" value="1"/>
</dbReference>
<dbReference type="FunFam" id="1.10.3880.10:FF:000001">
    <property type="entry name" value="Probable Fe(2+)-trafficking protein"/>
    <property type="match status" value="1"/>
</dbReference>
<dbReference type="EMBL" id="LNYX01000030">
    <property type="protein sequence ID" value="KTD62073.1"/>
    <property type="molecule type" value="Genomic_DNA"/>
</dbReference>
<evidence type="ECO:0000256" key="5">
    <source>
        <dbReference type="HAMAP-Rule" id="MF_00686"/>
    </source>
</evidence>
<dbReference type="PIRSF" id="PIRSF029827">
    <property type="entry name" value="Fe_traffic_YggX"/>
    <property type="match status" value="1"/>
</dbReference>
<comment type="caution">
    <text evidence="6">The sequence shown here is derived from an EMBL/GenBank/DDBJ whole genome shotgun (WGS) entry which is preliminary data.</text>
</comment>
<evidence type="ECO:0000256" key="2">
    <source>
        <dbReference type="ARBA" id="ARBA00053793"/>
    </source>
</evidence>
<reference evidence="6 7" key="1">
    <citation type="submission" date="2015-11" db="EMBL/GenBank/DDBJ databases">
        <title>Genomic analysis of 38 Legionella species identifies large and diverse effector repertoires.</title>
        <authorList>
            <person name="Burstein D."/>
            <person name="Amaro F."/>
            <person name="Zusman T."/>
            <person name="Lifshitz Z."/>
            <person name="Cohen O."/>
            <person name="Gilbert J.A."/>
            <person name="Pupko T."/>
            <person name="Shuman H.A."/>
            <person name="Segal G."/>
        </authorList>
    </citation>
    <scope>NUCLEOTIDE SEQUENCE [LARGE SCALE GENOMIC DNA]</scope>
    <source>
        <strain evidence="6 7">Mt.St.Helens-9</strain>
    </source>
</reference>
<evidence type="ECO:0000256" key="3">
    <source>
        <dbReference type="ARBA" id="ARBA00061679"/>
    </source>
</evidence>
<dbReference type="STRING" id="452.Lspi_1923"/>
<name>A0A0W0YYV7_LEGSP</name>
<dbReference type="OrthoDB" id="9804318at2"/>
<protein>
    <recommendedName>
        <fullName evidence="4 5">Probable Fe(2+)-trafficking protein</fullName>
    </recommendedName>
</protein>
<dbReference type="InterPro" id="IPR036766">
    <property type="entry name" value="Fe_traffick_prot_YggX_sf"/>
</dbReference>
<dbReference type="GO" id="GO:0034599">
    <property type="term" value="P:cellular response to oxidative stress"/>
    <property type="evidence" value="ECO:0007669"/>
    <property type="project" value="TreeGrafter"/>
</dbReference>
<accession>A0A0W0YYV7</accession>
<proteinExistence type="inferred from homology"/>
<evidence type="ECO:0000313" key="7">
    <source>
        <dbReference type="Proteomes" id="UP000054877"/>
    </source>
</evidence>
<keyword evidence="7" id="KW-1185">Reference proteome</keyword>
<organism evidence="6 7">
    <name type="scientific">Legionella spiritensis</name>
    <dbReference type="NCBI Taxonomy" id="452"/>
    <lineage>
        <taxon>Bacteria</taxon>
        <taxon>Pseudomonadati</taxon>
        <taxon>Pseudomonadota</taxon>
        <taxon>Gammaproteobacteria</taxon>
        <taxon>Legionellales</taxon>
        <taxon>Legionellaceae</taxon>
        <taxon>Legionella</taxon>
    </lineage>
</organism>
<dbReference type="PANTHER" id="PTHR36965">
    <property type="entry name" value="FE(2+)-TRAFFICKING PROTEIN-RELATED"/>
    <property type="match status" value="1"/>
</dbReference>
<evidence type="ECO:0000256" key="1">
    <source>
        <dbReference type="ARBA" id="ARBA00023004"/>
    </source>
</evidence>
<dbReference type="Proteomes" id="UP000054877">
    <property type="component" value="Unassembled WGS sequence"/>
</dbReference>
<dbReference type="Gene3D" id="1.10.3880.10">
    <property type="entry name" value="Fe(II) trafficking protein YggX"/>
    <property type="match status" value="1"/>
</dbReference>
<gene>
    <name evidence="6" type="primary">yggX</name>
    <name evidence="6" type="ORF">Lspi_1923</name>
</gene>
<dbReference type="SUPFAM" id="SSF111148">
    <property type="entry name" value="YggX-like"/>
    <property type="match status" value="1"/>
</dbReference>
<comment type="similarity">
    <text evidence="3 5">Belongs to the Fe(2+)-trafficking protein family.</text>
</comment>
<dbReference type="HAMAP" id="MF_00686">
    <property type="entry name" value="Fe_traffic_YggX"/>
    <property type="match status" value="1"/>
</dbReference>
<dbReference type="GO" id="GO:0005506">
    <property type="term" value="F:iron ion binding"/>
    <property type="evidence" value="ECO:0007669"/>
    <property type="project" value="UniProtKB-UniRule"/>
</dbReference>
<dbReference type="NCBIfam" id="NF003817">
    <property type="entry name" value="PRK05408.1"/>
    <property type="match status" value="1"/>
</dbReference>